<dbReference type="EMBL" id="BAABAH010000006">
    <property type="protein sequence ID" value="GAA3818593.1"/>
    <property type="molecule type" value="Genomic_DNA"/>
</dbReference>
<feature type="region of interest" description="Disordered" evidence="1">
    <location>
        <begin position="33"/>
        <end position="75"/>
    </location>
</feature>
<dbReference type="Proteomes" id="UP001501821">
    <property type="component" value="Unassembled WGS sequence"/>
</dbReference>
<protein>
    <recommendedName>
        <fullName evidence="5">Lipoprotein</fullName>
    </recommendedName>
</protein>
<comment type="caution">
    <text evidence="3">The sequence shown here is derived from an EMBL/GenBank/DDBJ whole genome shotgun (WGS) entry which is preliminary data.</text>
</comment>
<sequence>MRRRAGKDATSSFPRSRVVVAALVAPLALAGCSGSGSPEAQGGPSTADATSGHTTVDSVPTPAPRRVTSRGTGRAEVSAAVDTVGRAMAGMNSALAAPRDAGSVLDPGLVAGAARAAVLAQATEYADYGWTVSGEPRIVRMAVHRVPGGLQVRACVDQAAVVVTDRDGHRLPPGSAGSRTSMIFALAPAGAGWQVTDQTFPNDPDC</sequence>
<gene>
    <name evidence="3" type="ORF">GCM10022242_20520</name>
</gene>
<evidence type="ECO:0000256" key="1">
    <source>
        <dbReference type="SAM" id="MobiDB-lite"/>
    </source>
</evidence>
<accession>A0ABP7IHR8</accession>
<evidence type="ECO:0000313" key="3">
    <source>
        <dbReference type="EMBL" id="GAA3818593.1"/>
    </source>
</evidence>
<keyword evidence="2" id="KW-0732">Signal</keyword>
<feature type="signal peptide" evidence="2">
    <location>
        <begin position="1"/>
        <end position="30"/>
    </location>
</feature>
<keyword evidence="4" id="KW-1185">Reference proteome</keyword>
<evidence type="ECO:0008006" key="5">
    <source>
        <dbReference type="Google" id="ProtNLM"/>
    </source>
</evidence>
<feature type="chain" id="PRO_5046220683" description="Lipoprotein" evidence="2">
    <location>
        <begin position="31"/>
        <end position="206"/>
    </location>
</feature>
<proteinExistence type="predicted"/>
<dbReference type="PROSITE" id="PS51257">
    <property type="entry name" value="PROKAR_LIPOPROTEIN"/>
    <property type="match status" value="1"/>
</dbReference>
<dbReference type="RefSeq" id="WP_344774992.1">
    <property type="nucleotide sequence ID" value="NZ_BAABAH010000006.1"/>
</dbReference>
<evidence type="ECO:0000313" key="4">
    <source>
        <dbReference type="Proteomes" id="UP001501821"/>
    </source>
</evidence>
<evidence type="ECO:0000256" key="2">
    <source>
        <dbReference type="SAM" id="SignalP"/>
    </source>
</evidence>
<organism evidence="3 4">
    <name type="scientific">Nocardioides panacisoli</name>
    <dbReference type="NCBI Taxonomy" id="627624"/>
    <lineage>
        <taxon>Bacteria</taxon>
        <taxon>Bacillati</taxon>
        <taxon>Actinomycetota</taxon>
        <taxon>Actinomycetes</taxon>
        <taxon>Propionibacteriales</taxon>
        <taxon>Nocardioidaceae</taxon>
        <taxon>Nocardioides</taxon>
    </lineage>
</organism>
<reference evidence="4" key="1">
    <citation type="journal article" date="2019" name="Int. J. Syst. Evol. Microbiol.">
        <title>The Global Catalogue of Microorganisms (GCM) 10K type strain sequencing project: providing services to taxonomists for standard genome sequencing and annotation.</title>
        <authorList>
            <consortium name="The Broad Institute Genomics Platform"/>
            <consortium name="The Broad Institute Genome Sequencing Center for Infectious Disease"/>
            <person name="Wu L."/>
            <person name="Ma J."/>
        </authorList>
    </citation>
    <scope>NUCLEOTIDE SEQUENCE [LARGE SCALE GENOMIC DNA]</scope>
    <source>
        <strain evidence="4">JCM 16953</strain>
    </source>
</reference>
<feature type="compositionally biased region" description="Polar residues" evidence="1">
    <location>
        <begin position="35"/>
        <end position="58"/>
    </location>
</feature>
<name>A0ABP7IHR8_9ACTN</name>